<keyword evidence="7" id="KW-1278">Translocase</keyword>
<reference evidence="12 13" key="1">
    <citation type="journal article" date="2009" name="Stand. Genomic Sci.">
        <title>Complete genome sequence of Rhodothermus marinus type strain (R-10).</title>
        <authorList>
            <person name="Nolan M."/>
            <person name="Tindall B.J."/>
            <person name="Pomrenke H."/>
            <person name="Lapidus A."/>
            <person name="Copeland A."/>
            <person name="Glavina Del Rio T."/>
            <person name="Lucas S."/>
            <person name="Chen F."/>
            <person name="Tice H."/>
            <person name="Cheng J.F."/>
            <person name="Saunders E."/>
            <person name="Han C."/>
            <person name="Bruce D."/>
            <person name="Goodwin L."/>
            <person name="Chain P."/>
            <person name="Pitluck S."/>
            <person name="Ovchinikova G."/>
            <person name="Pati A."/>
            <person name="Ivanova N."/>
            <person name="Mavromatis K."/>
            <person name="Chen A."/>
            <person name="Palaniappan K."/>
            <person name="Land M."/>
            <person name="Hauser L."/>
            <person name="Chang Y.J."/>
            <person name="Jeffries C.D."/>
            <person name="Brettin T."/>
            <person name="Goker M."/>
            <person name="Bristow J."/>
            <person name="Eisen J.A."/>
            <person name="Markowitz V."/>
            <person name="Hugenholtz P."/>
            <person name="Kyrpides N.C."/>
            <person name="Klenk H.P."/>
            <person name="Detter J.C."/>
        </authorList>
    </citation>
    <scope>NUCLEOTIDE SEQUENCE [LARGE SCALE GENOMIC DNA]</scope>
    <source>
        <strain evidence="13">ATCC 43812 / DSM 4252 / R-10</strain>
    </source>
</reference>
<accession>D0MK50</accession>
<dbReference type="KEGG" id="rmr:Rmar_0054"/>
<keyword evidence="5" id="KW-0547">Nucleotide-binding</keyword>
<dbReference type="GO" id="GO:0015697">
    <property type="term" value="P:quaternary ammonium group transport"/>
    <property type="evidence" value="ECO:0007669"/>
    <property type="project" value="UniProtKB-ARBA"/>
</dbReference>
<keyword evidence="3 9" id="KW-0500">Molybdenum</keyword>
<dbReference type="eggNOG" id="COG4148">
    <property type="taxonomic scope" value="Bacteria"/>
</dbReference>
<keyword evidence="1" id="KW-0813">Transport</keyword>
<gene>
    <name evidence="12" type="ordered locus">Rmar_0054</name>
</gene>
<evidence type="ECO:0000256" key="5">
    <source>
        <dbReference type="ARBA" id="ARBA00022741"/>
    </source>
</evidence>
<dbReference type="SMART" id="SM00382">
    <property type="entry name" value="AAA"/>
    <property type="match status" value="1"/>
</dbReference>
<dbReference type="InterPro" id="IPR017871">
    <property type="entry name" value="ABC_transporter-like_CS"/>
</dbReference>
<evidence type="ECO:0000313" key="13">
    <source>
        <dbReference type="Proteomes" id="UP000002221"/>
    </source>
</evidence>
<dbReference type="InterPro" id="IPR050334">
    <property type="entry name" value="Molybdenum_import_ModC"/>
</dbReference>
<dbReference type="SUPFAM" id="SSF52540">
    <property type="entry name" value="P-loop containing nucleoside triphosphate hydrolases"/>
    <property type="match status" value="1"/>
</dbReference>
<dbReference type="InterPro" id="IPR004606">
    <property type="entry name" value="Mop_domain"/>
</dbReference>
<keyword evidence="13" id="KW-1185">Reference proteome</keyword>
<dbReference type="HOGENOM" id="CLU_000604_1_1_10"/>
<evidence type="ECO:0000256" key="8">
    <source>
        <dbReference type="ARBA" id="ARBA00023136"/>
    </source>
</evidence>
<evidence type="ECO:0000259" key="11">
    <source>
        <dbReference type="PROSITE" id="PS51866"/>
    </source>
</evidence>
<dbReference type="PROSITE" id="PS50893">
    <property type="entry name" value="ABC_TRANSPORTER_2"/>
    <property type="match status" value="1"/>
</dbReference>
<evidence type="ECO:0000313" key="12">
    <source>
        <dbReference type="EMBL" id="ACY46963.1"/>
    </source>
</evidence>
<protein>
    <submittedName>
        <fullName evidence="12">Molybdate ABC transporter, ATPase subunit</fullName>
    </submittedName>
</protein>
<evidence type="ECO:0000256" key="9">
    <source>
        <dbReference type="PROSITE-ProRule" id="PRU01213"/>
    </source>
</evidence>
<dbReference type="STRING" id="518766.Rmar_0054"/>
<dbReference type="InterPro" id="IPR003439">
    <property type="entry name" value="ABC_transporter-like_ATP-bd"/>
</dbReference>
<dbReference type="InterPro" id="IPR027417">
    <property type="entry name" value="P-loop_NTPase"/>
</dbReference>
<dbReference type="GO" id="GO:0016020">
    <property type="term" value="C:membrane"/>
    <property type="evidence" value="ECO:0007669"/>
    <property type="project" value="InterPro"/>
</dbReference>
<dbReference type="GO" id="GO:0015098">
    <property type="term" value="F:molybdate ion transmembrane transporter activity"/>
    <property type="evidence" value="ECO:0007669"/>
    <property type="project" value="InterPro"/>
</dbReference>
<dbReference type="GO" id="GO:0140359">
    <property type="term" value="F:ABC-type transporter activity"/>
    <property type="evidence" value="ECO:0007669"/>
    <property type="project" value="InterPro"/>
</dbReference>
<dbReference type="InterPro" id="IPR003593">
    <property type="entry name" value="AAA+_ATPase"/>
</dbReference>
<name>D0MK50_RHOM4</name>
<dbReference type="PANTHER" id="PTHR43514">
    <property type="entry name" value="ABC TRANSPORTER I FAMILY MEMBER 10"/>
    <property type="match status" value="1"/>
</dbReference>
<dbReference type="Gene3D" id="2.40.50.100">
    <property type="match status" value="1"/>
</dbReference>
<dbReference type="GO" id="GO:0016887">
    <property type="term" value="F:ATP hydrolysis activity"/>
    <property type="evidence" value="ECO:0007669"/>
    <property type="project" value="InterPro"/>
</dbReference>
<evidence type="ECO:0000259" key="10">
    <source>
        <dbReference type="PROSITE" id="PS50893"/>
    </source>
</evidence>
<dbReference type="InterPro" id="IPR011868">
    <property type="entry name" value="ModC_ABC_ATP-bd"/>
</dbReference>
<feature type="domain" description="Mop" evidence="11">
    <location>
        <begin position="296"/>
        <end position="360"/>
    </location>
</feature>
<dbReference type="Pfam" id="PF03459">
    <property type="entry name" value="TOBE"/>
    <property type="match status" value="1"/>
</dbReference>
<evidence type="ECO:0000256" key="7">
    <source>
        <dbReference type="ARBA" id="ARBA00022967"/>
    </source>
</evidence>
<evidence type="ECO:0000256" key="6">
    <source>
        <dbReference type="ARBA" id="ARBA00022840"/>
    </source>
</evidence>
<dbReference type="Proteomes" id="UP000002221">
    <property type="component" value="Chromosome"/>
</dbReference>
<dbReference type="OrthoDB" id="1114670at2"/>
<dbReference type="PANTHER" id="PTHR43514:SF4">
    <property type="entry name" value="ABC TRANSPORTER I FAMILY MEMBER 10"/>
    <property type="match status" value="1"/>
</dbReference>
<dbReference type="Gene3D" id="3.40.50.300">
    <property type="entry name" value="P-loop containing nucleotide triphosphate hydrolases"/>
    <property type="match status" value="1"/>
</dbReference>
<keyword evidence="4" id="KW-0997">Cell inner membrane</keyword>
<evidence type="ECO:0000256" key="2">
    <source>
        <dbReference type="ARBA" id="ARBA00022475"/>
    </source>
</evidence>
<dbReference type="InterPro" id="IPR008995">
    <property type="entry name" value="Mo/tungstate-bd_C_term_dom"/>
</dbReference>
<dbReference type="Pfam" id="PF00005">
    <property type="entry name" value="ABC_tran"/>
    <property type="match status" value="1"/>
</dbReference>
<dbReference type="RefSeq" id="WP_012842575.1">
    <property type="nucleotide sequence ID" value="NC_013501.1"/>
</dbReference>
<dbReference type="InterPro" id="IPR005116">
    <property type="entry name" value="Transp-assoc_OB_typ1"/>
</dbReference>
<dbReference type="NCBIfam" id="TIGR02142">
    <property type="entry name" value="modC_ABC"/>
    <property type="match status" value="1"/>
</dbReference>
<keyword evidence="6" id="KW-0067">ATP-binding</keyword>
<dbReference type="SUPFAM" id="SSF50331">
    <property type="entry name" value="MOP-like"/>
    <property type="match status" value="1"/>
</dbReference>
<evidence type="ECO:0000256" key="1">
    <source>
        <dbReference type="ARBA" id="ARBA00022448"/>
    </source>
</evidence>
<organism evidence="12 13">
    <name type="scientific">Rhodothermus marinus (strain ATCC 43812 / DSM 4252 / R-10)</name>
    <name type="common">Rhodothermus obamensis</name>
    <dbReference type="NCBI Taxonomy" id="518766"/>
    <lineage>
        <taxon>Bacteria</taxon>
        <taxon>Pseudomonadati</taxon>
        <taxon>Rhodothermota</taxon>
        <taxon>Rhodothermia</taxon>
        <taxon>Rhodothermales</taxon>
        <taxon>Rhodothermaceae</taxon>
        <taxon>Rhodothermus</taxon>
    </lineage>
</organism>
<feature type="domain" description="ABC transporter" evidence="10">
    <location>
        <begin position="5"/>
        <end position="239"/>
    </location>
</feature>
<keyword evidence="2" id="KW-1003">Cell membrane</keyword>
<dbReference type="GO" id="GO:0005524">
    <property type="term" value="F:ATP binding"/>
    <property type="evidence" value="ECO:0007669"/>
    <property type="project" value="UniProtKB-KW"/>
</dbReference>
<dbReference type="AlphaFoldDB" id="D0MK50"/>
<evidence type="ECO:0000256" key="3">
    <source>
        <dbReference type="ARBA" id="ARBA00022505"/>
    </source>
</evidence>
<evidence type="ECO:0000256" key="4">
    <source>
        <dbReference type="ARBA" id="ARBA00022519"/>
    </source>
</evidence>
<sequence length="361" mass="39638">MSTELDVQIVRRYPSGFEVAAAWRQPIDPAGITVLFGPSGSGKTTLLRCLAGLERPDDGRIRLGDTVWFDAVTGRHVPPQRRRIGFLFQDYALFPHRTVAGNIAFGLAHLSRTERRRRVAELLALFELEELADRYPHELSGGQQQRVALARALAPRPRLLLLDEPLSALDGPTRDVLRRKLRRWLQTLNIPAVIVTHDWLEASTLGQQVLVLDGGRVLQQGPVAEVFSRPASTRVAGIVGVETVIPGEVLHVEEGLARVAVGSATLTAMAPTELNGRVYVCIRAEEVTLVPAPPEATSARNRLLARVVRVEPEGALVRVELDAGFPLVALVTRPSREELQLEPGRSVWALIKAPAVHLVPR</sequence>
<dbReference type="PROSITE" id="PS00211">
    <property type="entry name" value="ABC_TRANSPORTER_1"/>
    <property type="match status" value="1"/>
</dbReference>
<dbReference type="PROSITE" id="PS51866">
    <property type="entry name" value="MOP"/>
    <property type="match status" value="1"/>
</dbReference>
<dbReference type="FunFam" id="3.40.50.300:FF:000425">
    <property type="entry name" value="Probable ABC transporter, ATP-binding subunit"/>
    <property type="match status" value="1"/>
</dbReference>
<dbReference type="EMBL" id="CP001807">
    <property type="protein sequence ID" value="ACY46963.1"/>
    <property type="molecule type" value="Genomic_DNA"/>
</dbReference>
<proteinExistence type="predicted"/>
<keyword evidence="8" id="KW-0472">Membrane</keyword>